<dbReference type="PANTHER" id="PTHR12461:SF105">
    <property type="entry name" value="HYPOXIA-INDUCIBLE FACTOR 1-ALPHA INHIBITOR"/>
    <property type="match status" value="1"/>
</dbReference>
<feature type="domain" description="JmjC" evidence="1">
    <location>
        <begin position="507"/>
        <end position="695"/>
    </location>
</feature>
<organism evidence="2 3">
    <name type="scientific">Effrenium voratum</name>
    <dbReference type="NCBI Taxonomy" id="2562239"/>
    <lineage>
        <taxon>Eukaryota</taxon>
        <taxon>Sar</taxon>
        <taxon>Alveolata</taxon>
        <taxon>Dinophyceae</taxon>
        <taxon>Suessiales</taxon>
        <taxon>Symbiodiniaceae</taxon>
        <taxon>Effrenium</taxon>
    </lineage>
</organism>
<dbReference type="PROSITE" id="PS51184">
    <property type="entry name" value="JMJC"/>
    <property type="match status" value="1"/>
</dbReference>
<dbReference type="PANTHER" id="PTHR12461">
    <property type="entry name" value="HYPOXIA-INDUCIBLE FACTOR 1 ALPHA INHIBITOR-RELATED"/>
    <property type="match status" value="1"/>
</dbReference>
<dbReference type="EMBL" id="CAUJNA010003356">
    <property type="protein sequence ID" value="CAJ1400017.1"/>
    <property type="molecule type" value="Genomic_DNA"/>
</dbReference>
<evidence type="ECO:0000313" key="2">
    <source>
        <dbReference type="EMBL" id="CAJ1400017.1"/>
    </source>
</evidence>
<dbReference type="InterPro" id="IPR003347">
    <property type="entry name" value="JmjC_dom"/>
</dbReference>
<name>A0AA36J6J6_9DINO</name>
<dbReference type="SUPFAM" id="SSF51197">
    <property type="entry name" value="Clavaminate synthase-like"/>
    <property type="match status" value="1"/>
</dbReference>
<keyword evidence="3" id="KW-1185">Reference proteome</keyword>
<protein>
    <recommendedName>
        <fullName evidence="1">JmjC domain-containing protein</fullName>
    </recommendedName>
</protein>
<accession>A0AA36J6J6</accession>
<sequence length="714" mass="76821">MRLAVLAVPGLWLARGDSESCGELSVESLFGAIPQREDEWLRWVAARPNQPAAALRAAEVLRGPATEQSVQEAWREVETIQLDGCESAELVGWFRFRYFQWLPKTNLSALEQQLRQCSGSALEVAAGLLLSRDGTQTPEALKLLAEASPSLRLALALHSSGEKSAVASLAPRAKQELKLSEEGRDFDELLLATFGFLGAVTGHEPRLATQALQAAQRGAGSGALEAALYSASMRGALPFQLCQQIFHLQRDLLFQPSSCLHRLELSVLLLKGAKAIQAAAPAAERFLETLAMECPKMATELSGMGQAWLTAPSAQRGVVGLGGELHAVAAIRAGIRKANYAARNVSGRSVHWEVLHAARLTAALPPSTRCAKAAASALPLPPPWLAPPGKDAWGCPEVAAAEFRKRCLSRGKPCVLRQAAHLLLANGTASASELGRWLHLAPNATVKVSFPYKVPNGTSTLNLLQPTAEFMAAENVTLDGAPPWTLKRPGSWHMRLQDAIAWAQRHPTQEIYMNQAMVADLGSAALAQLQSNALAEGLELLQPSLWLASGAVTTGYHSDGPENLLAQLTGAKKVALLRPQEAQRLRYQEVLDVEPLLSLDESGATLGAAQHLERRSTGHSVIDVAQPALPKELLDSYKEAKGMTCDLQAGDVLYIPSRWHHAVFTTPDDSCTALSLNLWYHRKVQALASGDRTRNSAQPGSSLRAFGGILTSEF</sequence>
<dbReference type="Gene3D" id="2.60.120.650">
    <property type="entry name" value="Cupin"/>
    <property type="match status" value="1"/>
</dbReference>
<dbReference type="SMART" id="SM00558">
    <property type="entry name" value="JmjC"/>
    <property type="match status" value="1"/>
</dbReference>
<evidence type="ECO:0000259" key="1">
    <source>
        <dbReference type="PROSITE" id="PS51184"/>
    </source>
</evidence>
<comment type="caution">
    <text evidence="2">The sequence shown here is derived from an EMBL/GenBank/DDBJ whole genome shotgun (WGS) entry which is preliminary data.</text>
</comment>
<reference evidence="2" key="1">
    <citation type="submission" date="2023-08" db="EMBL/GenBank/DDBJ databases">
        <authorList>
            <person name="Chen Y."/>
            <person name="Shah S."/>
            <person name="Dougan E. K."/>
            <person name="Thang M."/>
            <person name="Chan C."/>
        </authorList>
    </citation>
    <scope>NUCLEOTIDE SEQUENCE</scope>
</reference>
<proteinExistence type="predicted"/>
<dbReference type="AlphaFoldDB" id="A0AA36J6J6"/>
<dbReference type="Pfam" id="PF13621">
    <property type="entry name" value="Cupin_8"/>
    <property type="match status" value="1"/>
</dbReference>
<gene>
    <name evidence="2" type="ORF">EVOR1521_LOCUS23450</name>
</gene>
<dbReference type="Proteomes" id="UP001178507">
    <property type="component" value="Unassembled WGS sequence"/>
</dbReference>
<dbReference type="InterPro" id="IPR041667">
    <property type="entry name" value="Cupin_8"/>
</dbReference>
<evidence type="ECO:0000313" key="3">
    <source>
        <dbReference type="Proteomes" id="UP001178507"/>
    </source>
</evidence>